<dbReference type="InParanoid" id="A0A317XP91"/>
<protein>
    <submittedName>
        <fullName evidence="2">Uncharacterized protein</fullName>
    </submittedName>
</protein>
<feature type="compositionally biased region" description="Basic and acidic residues" evidence="1">
    <location>
        <begin position="1"/>
        <end position="34"/>
    </location>
</feature>
<name>A0A317XP91_9BASI</name>
<reference evidence="2 3" key="1">
    <citation type="journal article" date="2018" name="Mol. Biol. Evol.">
        <title>Broad Genomic Sampling Reveals a Smut Pathogenic Ancestry of the Fungal Clade Ustilaginomycotina.</title>
        <authorList>
            <person name="Kijpornyongpan T."/>
            <person name="Mondo S.J."/>
            <person name="Barry K."/>
            <person name="Sandor L."/>
            <person name="Lee J."/>
            <person name="Lipzen A."/>
            <person name="Pangilinan J."/>
            <person name="LaButti K."/>
            <person name="Hainaut M."/>
            <person name="Henrissat B."/>
            <person name="Grigoriev I.V."/>
            <person name="Spatafora J.W."/>
            <person name="Aime M.C."/>
        </authorList>
    </citation>
    <scope>NUCLEOTIDE SEQUENCE [LARGE SCALE GENOMIC DNA]</scope>
    <source>
        <strain evidence="2 3">MCA 3645</strain>
    </source>
</reference>
<feature type="region of interest" description="Disordered" evidence="1">
    <location>
        <begin position="1"/>
        <end position="69"/>
    </location>
</feature>
<dbReference type="AlphaFoldDB" id="A0A317XP91"/>
<dbReference type="EMBL" id="KZ819194">
    <property type="protein sequence ID" value="PWY99642.1"/>
    <property type="molecule type" value="Genomic_DNA"/>
</dbReference>
<evidence type="ECO:0000313" key="2">
    <source>
        <dbReference type="EMBL" id="PWY99642.1"/>
    </source>
</evidence>
<evidence type="ECO:0000313" key="3">
    <source>
        <dbReference type="Proteomes" id="UP000246740"/>
    </source>
</evidence>
<sequence length="69" mass="8554">MGLGWRREGERGTIRKKREEKERWGRTRGNESRRTLKRGQGSRKRESKERKEKSQHTRRWRRQRCKMSG</sequence>
<feature type="compositionally biased region" description="Basic and acidic residues" evidence="1">
    <location>
        <begin position="43"/>
        <end position="55"/>
    </location>
</feature>
<accession>A0A317XP91</accession>
<keyword evidence="3" id="KW-1185">Reference proteome</keyword>
<evidence type="ECO:0000256" key="1">
    <source>
        <dbReference type="SAM" id="MobiDB-lite"/>
    </source>
</evidence>
<proteinExistence type="predicted"/>
<organism evidence="2 3">
    <name type="scientific">Testicularia cyperi</name>
    <dbReference type="NCBI Taxonomy" id="1882483"/>
    <lineage>
        <taxon>Eukaryota</taxon>
        <taxon>Fungi</taxon>
        <taxon>Dikarya</taxon>
        <taxon>Basidiomycota</taxon>
        <taxon>Ustilaginomycotina</taxon>
        <taxon>Ustilaginomycetes</taxon>
        <taxon>Ustilaginales</taxon>
        <taxon>Anthracoideaceae</taxon>
        <taxon>Testicularia</taxon>
    </lineage>
</organism>
<dbReference type="Proteomes" id="UP000246740">
    <property type="component" value="Unassembled WGS sequence"/>
</dbReference>
<gene>
    <name evidence="2" type="ORF">BCV70DRAFT_110481</name>
</gene>
<feature type="compositionally biased region" description="Basic residues" evidence="1">
    <location>
        <begin position="56"/>
        <end position="69"/>
    </location>
</feature>